<dbReference type="Proteomes" id="UP000680348">
    <property type="component" value="Unassembled WGS sequence"/>
</dbReference>
<keyword evidence="2" id="KW-0472">Membrane</keyword>
<comment type="caution">
    <text evidence="3">The sequence shown here is derived from an EMBL/GenBank/DDBJ whole genome shotgun (WGS) entry which is preliminary data.</text>
</comment>
<gene>
    <name evidence="3" type="ORF">KEU06_24995</name>
</gene>
<organism evidence="3 4">
    <name type="scientific">Pseudaminobacter soli</name>
    <name type="common">ex Zhang et al. 2022</name>
    <dbReference type="NCBI Taxonomy" id="2831468"/>
    <lineage>
        <taxon>Bacteria</taxon>
        <taxon>Pseudomonadati</taxon>
        <taxon>Pseudomonadota</taxon>
        <taxon>Alphaproteobacteria</taxon>
        <taxon>Hyphomicrobiales</taxon>
        <taxon>Phyllobacteriaceae</taxon>
        <taxon>Pseudaminobacter</taxon>
    </lineage>
</organism>
<evidence type="ECO:0000256" key="2">
    <source>
        <dbReference type="SAM" id="Phobius"/>
    </source>
</evidence>
<keyword evidence="2" id="KW-0812">Transmembrane</keyword>
<keyword evidence="2" id="KW-1133">Transmembrane helix</keyword>
<feature type="transmembrane region" description="Helical" evidence="2">
    <location>
        <begin position="30"/>
        <end position="46"/>
    </location>
</feature>
<dbReference type="EMBL" id="JAGWCR010000017">
    <property type="protein sequence ID" value="MBS3651870.1"/>
    <property type="molecule type" value="Genomic_DNA"/>
</dbReference>
<feature type="region of interest" description="Disordered" evidence="1">
    <location>
        <begin position="1"/>
        <end position="23"/>
    </location>
</feature>
<dbReference type="RefSeq" id="WP_188257426.1">
    <property type="nucleotide sequence ID" value="NZ_JABVCF010000017.1"/>
</dbReference>
<reference evidence="3" key="1">
    <citation type="submission" date="2021-04" db="EMBL/GenBank/DDBJ databases">
        <title>Pseudaminobacter soli sp. nov., isolated from paddy soil contaminated by heavy metals.</title>
        <authorList>
            <person name="Zhang K."/>
        </authorList>
    </citation>
    <scope>NUCLEOTIDE SEQUENCE</scope>
    <source>
        <strain evidence="3">19-2017</strain>
    </source>
</reference>
<keyword evidence="4" id="KW-1185">Reference proteome</keyword>
<evidence type="ECO:0000313" key="3">
    <source>
        <dbReference type="EMBL" id="MBS3651870.1"/>
    </source>
</evidence>
<evidence type="ECO:0000256" key="1">
    <source>
        <dbReference type="SAM" id="MobiDB-lite"/>
    </source>
</evidence>
<name>A0A942E7I4_9HYPH</name>
<protein>
    <submittedName>
        <fullName evidence="3">Uncharacterized protein</fullName>
    </submittedName>
</protein>
<sequence length="101" mass="10703">MSTAYLPEESGTSSPETAVERGRPYGSRPLLLLGLLALAVALWANWDWLAAVGLVPIIAAMLPCAAMCALGICMHRLMPKATAETCCRTPSGQVDESGDRK</sequence>
<dbReference type="AlphaFoldDB" id="A0A942E7I4"/>
<evidence type="ECO:0000313" key="4">
    <source>
        <dbReference type="Proteomes" id="UP000680348"/>
    </source>
</evidence>
<accession>A0A942E7I4</accession>
<feature type="transmembrane region" description="Helical" evidence="2">
    <location>
        <begin position="52"/>
        <end position="73"/>
    </location>
</feature>
<proteinExistence type="predicted"/>